<evidence type="ECO:0000313" key="3">
    <source>
        <dbReference type="EMBL" id="KAK3917867.1"/>
    </source>
</evidence>
<dbReference type="PANTHER" id="PTHR47160:SF10">
    <property type="entry name" value="MULE TRANSPOSASE DOMAIN-CONTAINING PROTEIN"/>
    <property type="match status" value="1"/>
</dbReference>
<dbReference type="Pfam" id="PF10551">
    <property type="entry name" value="MULE"/>
    <property type="match status" value="1"/>
</dbReference>
<dbReference type="Proteomes" id="UP001219518">
    <property type="component" value="Unassembled WGS sequence"/>
</dbReference>
<evidence type="ECO:0000313" key="8">
    <source>
        <dbReference type="Proteomes" id="UP001219518"/>
    </source>
</evidence>
<name>A0AAE1HAK4_9NEOP</name>
<dbReference type="EMBL" id="JAHWGI010000801">
    <property type="protein sequence ID" value="KAK3917867.1"/>
    <property type="molecule type" value="Genomic_DNA"/>
</dbReference>
<evidence type="ECO:0000313" key="7">
    <source>
        <dbReference type="EMBL" id="KAK3930105.1"/>
    </source>
</evidence>
<evidence type="ECO:0000259" key="1">
    <source>
        <dbReference type="Pfam" id="PF10551"/>
    </source>
</evidence>
<dbReference type="EMBL" id="JAHWGI010001145">
    <property type="protein sequence ID" value="KAK3923349.1"/>
    <property type="molecule type" value="Genomic_DNA"/>
</dbReference>
<keyword evidence="8" id="KW-1185">Reference proteome</keyword>
<comment type="caution">
    <text evidence="3">The sequence shown here is derived from an EMBL/GenBank/DDBJ whole genome shotgun (WGS) entry which is preliminary data.</text>
</comment>
<dbReference type="EMBL" id="JAHWGI010001042">
    <property type="protein sequence ID" value="KAK3921631.1"/>
    <property type="molecule type" value="Genomic_DNA"/>
</dbReference>
<reference evidence="3" key="2">
    <citation type="journal article" date="2023" name="BMC Genomics">
        <title>Pest status, molecular evolution, and epigenetic factors derived from the genome assembly of Frankliniella fusca, a thysanopteran phytovirus vector.</title>
        <authorList>
            <person name="Catto M.A."/>
            <person name="Labadie P.E."/>
            <person name="Jacobson A.L."/>
            <person name="Kennedy G.G."/>
            <person name="Srinivasan R."/>
            <person name="Hunt B.G."/>
        </authorList>
    </citation>
    <scope>NUCLEOTIDE SEQUENCE</scope>
    <source>
        <strain evidence="3">PL_HMW_Pooled</strain>
    </source>
</reference>
<dbReference type="EMBL" id="JAHWGI010001409">
    <property type="protein sequence ID" value="KAK3930105.1"/>
    <property type="molecule type" value="Genomic_DNA"/>
</dbReference>
<dbReference type="AlphaFoldDB" id="A0AAE1HAK4"/>
<organism evidence="3 8">
    <name type="scientific">Frankliniella fusca</name>
    <dbReference type="NCBI Taxonomy" id="407009"/>
    <lineage>
        <taxon>Eukaryota</taxon>
        <taxon>Metazoa</taxon>
        <taxon>Ecdysozoa</taxon>
        <taxon>Arthropoda</taxon>
        <taxon>Hexapoda</taxon>
        <taxon>Insecta</taxon>
        <taxon>Pterygota</taxon>
        <taxon>Neoptera</taxon>
        <taxon>Paraneoptera</taxon>
        <taxon>Thysanoptera</taxon>
        <taxon>Terebrantia</taxon>
        <taxon>Thripoidea</taxon>
        <taxon>Thripidae</taxon>
        <taxon>Frankliniella</taxon>
    </lineage>
</organism>
<protein>
    <submittedName>
        <fullName evidence="3">4-hydroxy-3-methylbut-2-en-1-yl diphosphate synthase (Flavodoxin)</fullName>
    </submittedName>
</protein>
<proteinExistence type="predicted"/>
<sequence length="518" mass="60546">MQEGAGIREGTSFWRGPDLYDYHVHSTMSGGRISLRCTQHYLEKCPGRASVCRDGTYFRTTQRHNHDKDKYKIEERLFRRALMRRCRRGDHTPFRIMFNQERRSLRISRQAAARIPLVKLRSSMRRARLENRPQIPRSLKAFDKILRLRRYRALSRTLDGRDIIYAGRAGKASERTISLVFVTRRMVKYMKRVQKIFCDGTFSPVPRGIKASQVWTVSTLRRHHVIPLFRVLMRKRTTAAYRAALEKIKAIAPRFNPSEIMSDYEGAEQRALQEAFPHAKCRGCLFHYAKVHNQTEMPHLKGVLMGYMSNFRPFRRVPRHLNKAVGGQARKIGMTKLIKKHKVIQRLVRWLCALPLLPRKLIWKGFKVIGKEARNHGVMAKMIKLFTYWCKQWKPKISVLSVCNSTDRTSNCCESENRMFQDAVSQRRPNVWDFLDGVLEIEDRTQQDIVTLNWSRSNPSRIRATTAVSNDDVVKGLTTDLLERTISVKLFLRQVSYSISRAMQRGIDGRKNRRRIDG</sequence>
<evidence type="ECO:0000313" key="2">
    <source>
        <dbReference type="EMBL" id="KAK3916209.1"/>
    </source>
</evidence>
<accession>A0AAE1HAK4</accession>
<dbReference type="InterPro" id="IPR018289">
    <property type="entry name" value="MULE_transposase_dom"/>
</dbReference>
<dbReference type="PANTHER" id="PTHR47160">
    <property type="entry name" value="PUTATIVE-RELATED"/>
    <property type="match status" value="1"/>
</dbReference>
<dbReference type="Gene3D" id="2.20.25.240">
    <property type="match status" value="1"/>
</dbReference>
<evidence type="ECO:0000313" key="5">
    <source>
        <dbReference type="EMBL" id="KAK3921631.1"/>
    </source>
</evidence>
<gene>
    <name evidence="6" type="ORF">KUF71_001760</name>
    <name evidence="7" type="ORF">KUF71_004676</name>
    <name evidence="3" type="ORF">KUF71_007299</name>
    <name evidence="4" type="ORF">KUF71_010639</name>
    <name evidence="5" type="ORF">KUF71_010816</name>
    <name evidence="2" type="ORF">KUF71_025470</name>
</gene>
<dbReference type="EMBL" id="JAHWGI010001033">
    <property type="protein sequence ID" value="KAK3921424.1"/>
    <property type="molecule type" value="Genomic_DNA"/>
</dbReference>
<reference evidence="3" key="1">
    <citation type="submission" date="2021-07" db="EMBL/GenBank/DDBJ databases">
        <authorList>
            <person name="Catto M.A."/>
            <person name="Jacobson A."/>
            <person name="Kennedy G."/>
            <person name="Labadie P."/>
            <person name="Hunt B.G."/>
            <person name="Srinivasan R."/>
        </authorList>
    </citation>
    <scope>NUCLEOTIDE SEQUENCE</scope>
    <source>
        <strain evidence="3">PL_HMW_Pooled</strain>
        <tissue evidence="3">Head</tissue>
    </source>
</reference>
<dbReference type="EMBL" id="JAHWGI010000504">
    <property type="protein sequence ID" value="KAK3916209.1"/>
    <property type="molecule type" value="Genomic_DNA"/>
</dbReference>
<evidence type="ECO:0000313" key="4">
    <source>
        <dbReference type="EMBL" id="KAK3921424.1"/>
    </source>
</evidence>
<evidence type="ECO:0000313" key="6">
    <source>
        <dbReference type="EMBL" id="KAK3923349.1"/>
    </source>
</evidence>
<feature type="domain" description="MULE transposase" evidence="1">
    <location>
        <begin position="198"/>
        <end position="290"/>
    </location>
</feature>